<organism evidence="2 3">
    <name type="scientific">Corallococcus interemptor</name>
    <dbReference type="NCBI Taxonomy" id="2316720"/>
    <lineage>
        <taxon>Bacteria</taxon>
        <taxon>Pseudomonadati</taxon>
        <taxon>Myxococcota</taxon>
        <taxon>Myxococcia</taxon>
        <taxon>Myxococcales</taxon>
        <taxon>Cystobacterineae</taxon>
        <taxon>Myxococcaceae</taxon>
        <taxon>Corallococcus</taxon>
    </lineage>
</organism>
<evidence type="ECO:0000259" key="1">
    <source>
        <dbReference type="Pfam" id="PF07791"/>
    </source>
</evidence>
<dbReference type="InterPro" id="IPR012433">
    <property type="entry name" value="Imm11"/>
</dbReference>
<reference evidence="3" key="1">
    <citation type="submission" date="2018-09" db="EMBL/GenBank/DDBJ databases">
        <authorList>
            <person name="Livingstone P.G."/>
            <person name="Whitworth D.E."/>
        </authorList>
    </citation>
    <scope>NUCLEOTIDE SEQUENCE [LARGE SCALE GENOMIC DNA]</scope>
    <source>
        <strain evidence="3">AB047A</strain>
    </source>
</reference>
<name>A0A3A8QG16_9BACT</name>
<dbReference type="Proteomes" id="UP000282656">
    <property type="component" value="Unassembled WGS sequence"/>
</dbReference>
<accession>A0A3A8QG16</accession>
<proteinExistence type="predicted"/>
<evidence type="ECO:0000313" key="3">
    <source>
        <dbReference type="Proteomes" id="UP000282656"/>
    </source>
</evidence>
<gene>
    <name evidence="2" type="ORF">D7X96_20615</name>
</gene>
<feature type="domain" description="Immunity MXAN-0049 protein" evidence="1">
    <location>
        <begin position="10"/>
        <end position="128"/>
    </location>
</feature>
<dbReference type="OrthoDB" id="5509251at2"/>
<comment type="caution">
    <text evidence="2">The sequence shown here is derived from an EMBL/GenBank/DDBJ whole genome shotgun (WGS) entry which is preliminary data.</text>
</comment>
<protein>
    <recommendedName>
        <fullName evidence="1">Immunity MXAN-0049 protein domain-containing protein</fullName>
    </recommendedName>
</protein>
<dbReference type="AlphaFoldDB" id="A0A3A8QG16"/>
<dbReference type="EMBL" id="RAWM01000056">
    <property type="protein sequence ID" value="RKH66898.1"/>
    <property type="molecule type" value="Genomic_DNA"/>
</dbReference>
<sequence>MFAGVERVPIVSQEVADAFKMLAPDDVQLFPVTVEGAPERYCIVNALKTVDCIDEANCEGLQPYEQDDPHPEHQGAYRWISGLRIDSAKAEGALVLRPMKFKTAFIVSEAIKDALEQIGNLGISFERVTGPRKKKGGH</sequence>
<keyword evidence="3" id="KW-1185">Reference proteome</keyword>
<dbReference type="Pfam" id="PF07791">
    <property type="entry name" value="Imm11"/>
    <property type="match status" value="1"/>
</dbReference>
<evidence type="ECO:0000313" key="2">
    <source>
        <dbReference type="EMBL" id="RKH66898.1"/>
    </source>
</evidence>